<feature type="transmembrane region" description="Helical" evidence="6">
    <location>
        <begin position="17"/>
        <end position="38"/>
    </location>
</feature>
<keyword evidence="5 6" id="KW-0472">Membrane</keyword>
<feature type="transmembrane region" description="Helical" evidence="6">
    <location>
        <begin position="271"/>
        <end position="289"/>
    </location>
</feature>
<feature type="transmembrane region" description="Helical" evidence="6">
    <location>
        <begin position="301"/>
        <end position="321"/>
    </location>
</feature>
<feature type="transmembrane region" description="Helical" evidence="6">
    <location>
        <begin position="237"/>
        <end position="259"/>
    </location>
</feature>
<dbReference type="OrthoDB" id="9781780at2"/>
<dbReference type="InterPro" id="IPR052536">
    <property type="entry name" value="ABC-4_Integral_Memb_Prot"/>
</dbReference>
<sequence length="724" mass="84540">MTFKILIRNVKKDYRDYGIFIITMMICSAVYYAFFSITSKWYNPDISVVFDLSRFNGIIRYSMAAVSLISIFLVKHVTGYLSLRKQKEFGLQNLMGLNKKKVCSLFFNEIVILGTIATLLGIILGGLLAQFINFFLIKTFDGNSTFIFPYYPDTIFYTLIFFIAIFIVVGKFESYKLKKKKIIDMIYAEDREQTKNRDRTIKIFHILTFIVNCWLTYSGYFTLKGFYDSRIPFIGKFLYISLFLIPLCYVVTLVVMKLLKKSDYIISKALVVFEFILAFLNILYVYGLMEINLPGDTKTSFGYIVRSGIYVGFLIFHYFYIYKFKGKDSSWESIFLKGQISSKLNRHRNVFSLISLVIYSSVLIFIILPMITGWSEGYLNSRMTQDVQVVGTYKSTTSEDKIYKDDFKVVFNYLDKEDISIKEYVVLDTYLPKKSDFKRRLRYDFPIETLKLSEYNKLLQINGYEPIKLGSGEYAVQVKHNLDKSDFDEKIFQGLETDFGEFKLKKGGVYDFLIPEYIYNAHVQALYILNDVDVENLTFVGSSLYMDLTEELDFKRAEELEGLFNEEYEIVKDGLAQFIRIRTLEKNTITTTVFLMKLILNYLAIILLLISFTIIALIELEDSLYNKKRYTTLWQLGISKTKIQKLTSKQLLFSFWRPLIISVTGALIIGLMYMFSIKTVIKSYVGAEIFGSIAFVLFIILILFLIYYLLTYYMFLANLNRRDN</sequence>
<feature type="transmembrane region" description="Helical" evidence="6">
    <location>
        <begin position="102"/>
        <end position="135"/>
    </location>
</feature>
<proteinExistence type="predicted"/>
<keyword evidence="2" id="KW-1003">Cell membrane</keyword>
<dbReference type="RefSeq" id="WP_073183228.1">
    <property type="nucleotide sequence ID" value="NZ_FQXI01000001.1"/>
</dbReference>
<accession>A0A1M5PPZ8</accession>
<dbReference type="STRING" id="1120995.SAMN02745245_00404"/>
<name>A0A1M5PPZ8_9FIRM</name>
<dbReference type="EMBL" id="FQXI01000001">
    <property type="protein sequence ID" value="SHH03353.1"/>
    <property type="molecule type" value="Genomic_DNA"/>
</dbReference>
<evidence type="ECO:0000256" key="3">
    <source>
        <dbReference type="ARBA" id="ARBA00022692"/>
    </source>
</evidence>
<evidence type="ECO:0000256" key="2">
    <source>
        <dbReference type="ARBA" id="ARBA00022475"/>
    </source>
</evidence>
<feature type="transmembrane region" description="Helical" evidence="6">
    <location>
        <begin position="350"/>
        <end position="374"/>
    </location>
</feature>
<evidence type="ECO:0000256" key="4">
    <source>
        <dbReference type="ARBA" id="ARBA00022989"/>
    </source>
</evidence>
<dbReference type="GO" id="GO:0005886">
    <property type="term" value="C:plasma membrane"/>
    <property type="evidence" value="ECO:0007669"/>
    <property type="project" value="UniProtKB-SubCell"/>
</dbReference>
<reference evidence="8 9" key="1">
    <citation type="submission" date="2016-11" db="EMBL/GenBank/DDBJ databases">
        <authorList>
            <person name="Jaros S."/>
            <person name="Januszkiewicz K."/>
            <person name="Wedrychowicz H."/>
        </authorList>
    </citation>
    <scope>NUCLEOTIDE SEQUENCE [LARGE SCALE GENOMIC DNA]</scope>
    <source>
        <strain evidence="8 9">DSM 21120</strain>
    </source>
</reference>
<dbReference type="InterPro" id="IPR003838">
    <property type="entry name" value="ABC3_permease_C"/>
</dbReference>
<comment type="subcellular location">
    <subcellularLocation>
        <location evidence="1">Cell membrane</location>
        <topology evidence="1">Multi-pass membrane protein</topology>
    </subcellularLocation>
</comment>
<organism evidence="8 9">
    <name type="scientific">Anaerosphaera aminiphila DSM 21120</name>
    <dbReference type="NCBI Taxonomy" id="1120995"/>
    <lineage>
        <taxon>Bacteria</taxon>
        <taxon>Bacillati</taxon>
        <taxon>Bacillota</taxon>
        <taxon>Tissierellia</taxon>
        <taxon>Tissierellales</taxon>
        <taxon>Peptoniphilaceae</taxon>
        <taxon>Anaerosphaera</taxon>
    </lineage>
</organism>
<feature type="transmembrane region" description="Helical" evidence="6">
    <location>
        <begin position="200"/>
        <end position="217"/>
    </location>
</feature>
<dbReference type="AlphaFoldDB" id="A0A1M5PPZ8"/>
<evidence type="ECO:0000313" key="9">
    <source>
        <dbReference type="Proteomes" id="UP000184032"/>
    </source>
</evidence>
<dbReference type="Proteomes" id="UP000184032">
    <property type="component" value="Unassembled WGS sequence"/>
</dbReference>
<gene>
    <name evidence="8" type="ORF">SAMN02745245_00404</name>
</gene>
<dbReference type="PANTHER" id="PTHR46795">
    <property type="entry name" value="ABC TRANSPORTER PERMEASE-RELATED-RELATED"/>
    <property type="match status" value="1"/>
</dbReference>
<evidence type="ECO:0000256" key="1">
    <source>
        <dbReference type="ARBA" id="ARBA00004651"/>
    </source>
</evidence>
<dbReference type="PANTHER" id="PTHR46795:SF3">
    <property type="entry name" value="ABC TRANSPORTER PERMEASE"/>
    <property type="match status" value="1"/>
</dbReference>
<feature type="transmembrane region" description="Helical" evidence="6">
    <location>
        <begin position="689"/>
        <end position="715"/>
    </location>
</feature>
<protein>
    <submittedName>
        <fullName evidence="8">Putative ABC transport system permease protein</fullName>
    </submittedName>
</protein>
<feature type="transmembrane region" description="Helical" evidence="6">
    <location>
        <begin position="155"/>
        <end position="172"/>
    </location>
</feature>
<keyword evidence="3 6" id="KW-0812">Transmembrane</keyword>
<dbReference type="Pfam" id="PF02687">
    <property type="entry name" value="FtsX"/>
    <property type="match status" value="1"/>
</dbReference>
<feature type="transmembrane region" description="Helical" evidence="6">
    <location>
        <begin position="655"/>
        <end position="677"/>
    </location>
</feature>
<keyword evidence="4 6" id="KW-1133">Transmembrane helix</keyword>
<evidence type="ECO:0000256" key="5">
    <source>
        <dbReference type="ARBA" id="ARBA00023136"/>
    </source>
</evidence>
<feature type="transmembrane region" description="Helical" evidence="6">
    <location>
        <begin position="599"/>
        <end position="620"/>
    </location>
</feature>
<evidence type="ECO:0000313" key="8">
    <source>
        <dbReference type="EMBL" id="SHH03353.1"/>
    </source>
</evidence>
<evidence type="ECO:0000256" key="6">
    <source>
        <dbReference type="SAM" id="Phobius"/>
    </source>
</evidence>
<keyword evidence="9" id="KW-1185">Reference proteome</keyword>
<feature type="domain" description="ABC3 transporter permease C-terminal" evidence="7">
    <location>
        <begin position="64"/>
        <end position="180"/>
    </location>
</feature>
<feature type="transmembrane region" description="Helical" evidence="6">
    <location>
        <begin position="58"/>
        <end position="81"/>
    </location>
</feature>
<evidence type="ECO:0000259" key="7">
    <source>
        <dbReference type="Pfam" id="PF02687"/>
    </source>
</evidence>